<dbReference type="EMBL" id="QSND01000001">
    <property type="protein sequence ID" value="KAA6453614.1"/>
    <property type="molecule type" value="Genomic_DNA"/>
</dbReference>
<evidence type="ECO:0000313" key="1">
    <source>
        <dbReference type="EMBL" id="KAA6453614.1"/>
    </source>
</evidence>
<reference evidence="1 2" key="1">
    <citation type="submission" date="2018-08" db="EMBL/GenBank/DDBJ databases">
        <title>Bacillus phenotypic plasticity.</title>
        <authorList>
            <person name="Hurtado E."/>
        </authorList>
    </citation>
    <scope>NUCLEOTIDE SEQUENCE [LARGE SCALE GENOMIC DNA]</scope>
    <source>
        <strain evidence="1 2">427</strain>
    </source>
</reference>
<dbReference type="RefSeq" id="WP_148956288.1">
    <property type="nucleotide sequence ID" value="NZ_JAYLVX010000006.1"/>
</dbReference>
<organism evidence="1 2">
    <name type="scientific">Bacillus swezeyi</name>
    <dbReference type="NCBI Taxonomy" id="1925020"/>
    <lineage>
        <taxon>Bacteria</taxon>
        <taxon>Bacillati</taxon>
        <taxon>Bacillota</taxon>
        <taxon>Bacilli</taxon>
        <taxon>Bacillales</taxon>
        <taxon>Bacillaceae</taxon>
        <taxon>Bacillus</taxon>
    </lineage>
</organism>
<dbReference type="Pfam" id="PF11132">
    <property type="entry name" value="SplA"/>
    <property type="match status" value="1"/>
</dbReference>
<dbReference type="Proteomes" id="UP000324326">
    <property type="component" value="Unassembled WGS sequence"/>
</dbReference>
<comment type="caution">
    <text evidence="1">The sequence shown here is derived from an EMBL/GenBank/DDBJ whole genome shotgun (WGS) entry which is preliminary data.</text>
</comment>
<evidence type="ECO:0000313" key="2">
    <source>
        <dbReference type="Proteomes" id="UP000324326"/>
    </source>
</evidence>
<proteinExistence type="predicted"/>
<dbReference type="AlphaFoldDB" id="A0A5M8S3K5"/>
<name>A0A5M8S3K5_9BACI</name>
<sequence>MKEKEEHQRQELSIEQAQYVPHPKFDGEYALLLHENYHLLSEEDIPKLSEE</sequence>
<accession>A0A5M8S3K5</accession>
<protein>
    <submittedName>
        <fullName evidence="1">Uncharacterized protein</fullName>
    </submittedName>
</protein>
<gene>
    <name evidence="1" type="ORF">DX927_02740</name>
</gene>
<dbReference type="InterPro" id="IPR022608">
    <property type="entry name" value="Tscrpt_reg_SplA"/>
</dbReference>